<sequence length="129" mass="14263">MACGPIMSNLWSVLVVSLVLFVSCEALGLVGGWSTVTLPNDDPAVTLALQAINRSKGDNKTRTLLRTSIRSQVVAGVNYEITAYVTDGKKKEKCTTTIWVRVWLDEPDKYKITKEPTCVKVGYIQDQIK</sequence>
<dbReference type="Proteomes" id="UP000076420">
    <property type="component" value="Unassembled WGS sequence"/>
</dbReference>
<evidence type="ECO:0000256" key="1">
    <source>
        <dbReference type="SAM" id="SignalP"/>
    </source>
</evidence>
<dbReference type="Pfam" id="PF00031">
    <property type="entry name" value="Cystatin"/>
    <property type="match status" value="1"/>
</dbReference>
<keyword evidence="1" id="KW-0732">Signal</keyword>
<dbReference type="AlphaFoldDB" id="A0A2C9M2B0"/>
<dbReference type="EnsemblMetazoa" id="BGLB037702-RC">
    <property type="protein sequence ID" value="BGLB037702-PC"/>
    <property type="gene ID" value="BGLB037702"/>
</dbReference>
<dbReference type="CDD" id="cd00042">
    <property type="entry name" value="CY"/>
    <property type="match status" value="1"/>
</dbReference>
<dbReference type="InterPro" id="IPR000010">
    <property type="entry name" value="Cystatin_dom"/>
</dbReference>
<dbReference type="GO" id="GO:0004869">
    <property type="term" value="F:cysteine-type endopeptidase inhibitor activity"/>
    <property type="evidence" value="ECO:0007669"/>
    <property type="project" value="InterPro"/>
</dbReference>
<evidence type="ECO:0000259" key="2">
    <source>
        <dbReference type="Pfam" id="PF00031"/>
    </source>
</evidence>
<protein>
    <recommendedName>
        <fullName evidence="2">Cystatin domain-containing protein</fullName>
    </recommendedName>
</protein>
<feature type="signal peptide" evidence="1">
    <location>
        <begin position="1"/>
        <end position="26"/>
    </location>
</feature>
<dbReference type="Gene3D" id="3.10.450.10">
    <property type="match status" value="1"/>
</dbReference>
<dbReference type="InterPro" id="IPR046350">
    <property type="entry name" value="Cystatin_sf"/>
</dbReference>
<name>A0A2C9M2B0_BIOGL</name>
<dbReference type="VEuPathDB" id="VectorBase:BGLB037702"/>
<feature type="domain" description="Cystatin" evidence="2">
    <location>
        <begin position="42"/>
        <end position="97"/>
    </location>
</feature>
<organism evidence="3 4">
    <name type="scientific">Biomphalaria glabrata</name>
    <name type="common">Bloodfluke planorb</name>
    <name type="synonym">Freshwater snail</name>
    <dbReference type="NCBI Taxonomy" id="6526"/>
    <lineage>
        <taxon>Eukaryota</taxon>
        <taxon>Metazoa</taxon>
        <taxon>Spiralia</taxon>
        <taxon>Lophotrochozoa</taxon>
        <taxon>Mollusca</taxon>
        <taxon>Gastropoda</taxon>
        <taxon>Heterobranchia</taxon>
        <taxon>Euthyneura</taxon>
        <taxon>Panpulmonata</taxon>
        <taxon>Hygrophila</taxon>
        <taxon>Lymnaeoidea</taxon>
        <taxon>Planorbidae</taxon>
        <taxon>Biomphalaria</taxon>
    </lineage>
</organism>
<evidence type="ECO:0000313" key="4">
    <source>
        <dbReference type="Proteomes" id="UP000076420"/>
    </source>
</evidence>
<gene>
    <name evidence="3" type="primary">106060231</name>
</gene>
<dbReference type="SUPFAM" id="SSF54403">
    <property type="entry name" value="Cystatin/monellin"/>
    <property type="match status" value="1"/>
</dbReference>
<dbReference type="KEGG" id="bgt:106060231"/>
<evidence type="ECO:0000313" key="3">
    <source>
        <dbReference type="EnsemblMetazoa" id="BGLB037702-PC"/>
    </source>
</evidence>
<proteinExistence type="predicted"/>
<dbReference type="VEuPathDB" id="VectorBase:BGLAX_048469"/>
<feature type="chain" id="PRO_5012157738" description="Cystatin domain-containing protein" evidence="1">
    <location>
        <begin position="27"/>
        <end position="129"/>
    </location>
</feature>
<reference evidence="3" key="1">
    <citation type="submission" date="2020-05" db="UniProtKB">
        <authorList>
            <consortium name="EnsemblMetazoa"/>
        </authorList>
    </citation>
    <scope>IDENTIFICATION</scope>
    <source>
        <strain evidence="3">BB02</strain>
    </source>
</reference>
<accession>A0A2C9M2B0</accession>